<name>A0A148KP48_9ALTE</name>
<protein>
    <submittedName>
        <fullName evidence="2">Aminoglycoside phosphotransferase</fullName>
    </submittedName>
</protein>
<reference evidence="3" key="1">
    <citation type="submission" date="2016-02" db="EMBL/GenBank/DDBJ databases">
        <authorList>
            <person name="Schultz-Johansen M."/>
            <person name="Glaring M.A."/>
            <person name="Bech P.K."/>
            <person name="Stougaard P."/>
        </authorList>
    </citation>
    <scope>NUCLEOTIDE SEQUENCE [LARGE SCALE GENOMIC DNA]</scope>
    <source>
        <strain evidence="3">S66</strain>
    </source>
</reference>
<dbReference type="OrthoDB" id="3806873at2"/>
<dbReference type="PANTHER" id="PTHR47829:SF3">
    <property type="entry name" value="AMINOGLYCOSIDE PHOSPHOTRANSFERASE DOMAIN-CONTAINING PROTEIN"/>
    <property type="match status" value="1"/>
</dbReference>
<dbReference type="Proteomes" id="UP000070299">
    <property type="component" value="Unassembled WGS sequence"/>
</dbReference>
<dbReference type="InterPro" id="IPR002575">
    <property type="entry name" value="Aminoglycoside_PTrfase"/>
</dbReference>
<dbReference type="SUPFAM" id="SSF56112">
    <property type="entry name" value="Protein kinase-like (PK-like)"/>
    <property type="match status" value="1"/>
</dbReference>
<dbReference type="Pfam" id="PF01636">
    <property type="entry name" value="APH"/>
    <property type="match status" value="1"/>
</dbReference>
<dbReference type="RefSeq" id="WP_068379985.1">
    <property type="nucleotide sequence ID" value="NZ_LSNE01000009.1"/>
</dbReference>
<dbReference type="Gene3D" id="3.90.1200.10">
    <property type="match status" value="1"/>
</dbReference>
<dbReference type="PANTHER" id="PTHR47829">
    <property type="entry name" value="HYDROLASE, PUTATIVE (AFU_ORTHOLOGUE AFUA_1G12880)-RELATED"/>
    <property type="match status" value="1"/>
</dbReference>
<sequence>MSATNAVEQLDIKVLEAYLQHHLEDFSGPIKATKFSGGQSNPTFKLETPTQTYVLRRQPPGKLLKSAHAVDREFKVLAALQDANVPVAKVYHLCEDPSVLGSMFYIMEYVAGRVFWDSSLPDIADNQQRTQMYQQMLEVLVALHSVDINKVGLSDYGRAGNYFERQFSRWSQQYELTVIHDIPEMNALILWLEQHLPEDDGRVSLVHGDYRMDNLMFHPSEPKIQAVLDWELSTLGHPFADLAYQCMQLRLPENVGKATGLGGVDRAALGIPSEEEYVARYCQLMGIDKIGNWNFYLAFSFFRLAAIAQGVAKRAQEGNASNKEALKIGALVQPLAQYALKLTKGQ</sequence>
<dbReference type="InterPro" id="IPR041726">
    <property type="entry name" value="ACAD10_11_N"/>
</dbReference>
<organism evidence="2 3">
    <name type="scientific">Paraglaciecola hydrolytica</name>
    <dbReference type="NCBI Taxonomy" id="1799789"/>
    <lineage>
        <taxon>Bacteria</taxon>
        <taxon>Pseudomonadati</taxon>
        <taxon>Pseudomonadota</taxon>
        <taxon>Gammaproteobacteria</taxon>
        <taxon>Alteromonadales</taxon>
        <taxon>Alteromonadaceae</taxon>
        <taxon>Paraglaciecola</taxon>
    </lineage>
</organism>
<dbReference type="InterPro" id="IPR011009">
    <property type="entry name" value="Kinase-like_dom_sf"/>
</dbReference>
<keyword evidence="2" id="KW-0808">Transferase</keyword>
<comment type="caution">
    <text evidence="2">The sequence shown here is derived from an EMBL/GenBank/DDBJ whole genome shotgun (WGS) entry which is preliminary data.</text>
</comment>
<accession>A0A148KP48</accession>
<evidence type="ECO:0000313" key="3">
    <source>
        <dbReference type="Proteomes" id="UP000070299"/>
    </source>
</evidence>
<dbReference type="AlphaFoldDB" id="A0A148KP48"/>
<gene>
    <name evidence="2" type="ORF">AX660_19860</name>
</gene>
<dbReference type="EMBL" id="LSNE01000009">
    <property type="protein sequence ID" value="KXI28005.1"/>
    <property type="molecule type" value="Genomic_DNA"/>
</dbReference>
<dbReference type="GO" id="GO:0016740">
    <property type="term" value="F:transferase activity"/>
    <property type="evidence" value="ECO:0007669"/>
    <property type="project" value="UniProtKB-KW"/>
</dbReference>
<proteinExistence type="predicted"/>
<feature type="domain" description="Aminoglycoside phosphotransferase" evidence="1">
    <location>
        <begin position="32"/>
        <end position="250"/>
    </location>
</feature>
<evidence type="ECO:0000313" key="2">
    <source>
        <dbReference type="EMBL" id="KXI28005.1"/>
    </source>
</evidence>
<dbReference type="Gene3D" id="3.30.200.20">
    <property type="entry name" value="Phosphorylase Kinase, domain 1"/>
    <property type="match status" value="1"/>
</dbReference>
<keyword evidence="3" id="KW-1185">Reference proteome</keyword>
<dbReference type="InterPro" id="IPR052898">
    <property type="entry name" value="ACAD10-like"/>
</dbReference>
<dbReference type="STRING" id="1799789.AX660_19860"/>
<dbReference type="CDD" id="cd05154">
    <property type="entry name" value="ACAD10_11_N-like"/>
    <property type="match status" value="1"/>
</dbReference>
<evidence type="ECO:0000259" key="1">
    <source>
        <dbReference type="Pfam" id="PF01636"/>
    </source>
</evidence>